<dbReference type="NCBIfam" id="NF007110">
    <property type="entry name" value="PRK09559.1"/>
    <property type="match status" value="1"/>
</dbReference>
<name>A0A4D6YAL6_BUCMH</name>
<dbReference type="InterPro" id="IPR048451">
    <property type="entry name" value="YgfZ_barrel"/>
</dbReference>
<dbReference type="PIRSF" id="PIRSF006487">
    <property type="entry name" value="GcvT"/>
    <property type="match status" value="1"/>
</dbReference>
<evidence type="ECO:0000256" key="1">
    <source>
        <dbReference type="PIRSR" id="PIRSR006487-1"/>
    </source>
</evidence>
<gene>
    <name evidence="3" type="primary">ygfZ</name>
    <name evidence="3" type="ORF">D9V73_02015</name>
</gene>
<dbReference type="OrthoDB" id="9796287at2"/>
<reference evidence="3 4" key="1">
    <citation type="submission" date="2018-10" db="EMBL/GenBank/DDBJ databases">
        <title>Comparative functional genomics of the obligate endosymbiont Buchnera aphidicola.</title>
        <authorList>
            <person name="Chong R.A."/>
        </authorList>
    </citation>
    <scope>NUCLEOTIDE SEQUENCE [LARGE SCALE GENOMIC DNA]</scope>
    <source>
        <strain evidence="3 4">Mrh</strain>
    </source>
</reference>
<dbReference type="PANTHER" id="PTHR22602:SF0">
    <property type="entry name" value="TRANSFERASE CAF17, MITOCHONDRIAL-RELATED"/>
    <property type="match status" value="1"/>
</dbReference>
<evidence type="ECO:0000313" key="4">
    <source>
        <dbReference type="Proteomes" id="UP000298566"/>
    </source>
</evidence>
<feature type="domain" description="tRNA-modifying protein YgfZ-like beta-barrel" evidence="2">
    <location>
        <begin position="244"/>
        <end position="311"/>
    </location>
</feature>
<protein>
    <submittedName>
        <fullName evidence="3">tRNA-modifying protein YgfZ</fullName>
    </submittedName>
</protein>
<dbReference type="Proteomes" id="UP000298566">
    <property type="component" value="Chromosome"/>
</dbReference>
<feature type="binding site" evidence="1">
    <location>
        <position position="160"/>
    </location>
    <ligand>
        <name>substrate</name>
    </ligand>
</feature>
<organism evidence="3 4">
    <name type="scientific">Buchnera aphidicola subsp. Melaphis rhois</name>
    <dbReference type="NCBI Taxonomy" id="118103"/>
    <lineage>
        <taxon>Bacteria</taxon>
        <taxon>Pseudomonadati</taxon>
        <taxon>Pseudomonadota</taxon>
        <taxon>Gammaproteobacteria</taxon>
        <taxon>Enterobacterales</taxon>
        <taxon>Erwiniaceae</taxon>
        <taxon>Buchnera</taxon>
    </lineage>
</organism>
<dbReference type="Gene3D" id="3.30.70.1630">
    <property type="match status" value="1"/>
</dbReference>
<dbReference type="PANTHER" id="PTHR22602">
    <property type="entry name" value="TRANSFERASE CAF17, MITOCHONDRIAL-RELATED"/>
    <property type="match status" value="1"/>
</dbReference>
<dbReference type="GO" id="GO:0016226">
    <property type="term" value="P:iron-sulfur cluster assembly"/>
    <property type="evidence" value="ECO:0007669"/>
    <property type="project" value="TreeGrafter"/>
</dbReference>
<evidence type="ECO:0000313" key="3">
    <source>
        <dbReference type="EMBL" id="QCI23401.1"/>
    </source>
</evidence>
<dbReference type="Gene3D" id="2.40.30.160">
    <property type="match status" value="1"/>
</dbReference>
<dbReference type="Pfam" id="PF21130">
    <property type="entry name" value="YgfZ_barrel"/>
    <property type="match status" value="1"/>
</dbReference>
<evidence type="ECO:0000259" key="2">
    <source>
        <dbReference type="Pfam" id="PF21130"/>
    </source>
</evidence>
<dbReference type="SUPFAM" id="SSF103025">
    <property type="entry name" value="Folate-binding domain"/>
    <property type="match status" value="1"/>
</dbReference>
<dbReference type="SUPFAM" id="SSF101790">
    <property type="entry name" value="Aminomethyltransferase beta-barrel domain"/>
    <property type="match status" value="1"/>
</dbReference>
<dbReference type="RefSeq" id="WP_158336611.1">
    <property type="nucleotide sequence ID" value="NZ_CP033004.1"/>
</dbReference>
<dbReference type="Gene3D" id="3.30.70.1400">
    <property type="entry name" value="Aminomethyltransferase beta-barrel domains"/>
    <property type="match status" value="1"/>
</dbReference>
<sequence length="320" mass="37829">MTTLQYISNYPSYFFKEDIILMELNDWILTTITGSDSKNYLQNKITININSINKNNHMLCAHCNINGKVWSNLRLFRLNETSYMYLQRKSISNKQIQEFKKYSIFSNITICNKADLYLLGIIGTSVKKRLSQYFKKLPNKNLPVYYQNEIILLWFSDPFERFLLISEKNNIILKKILKLTKIIHDSNLWLALDISCKYPIIDKEMSGKFLPQSLNLENLNGLDFKKGCYYGQEMVSKAQFKKLNKYNLYWLIGESNRIVHIGERIEIEDNKEWRKVGYILAVSRINETTIWIQAILRKNITVNNIIRIENDLNNNLYVQT</sequence>
<dbReference type="NCBIfam" id="TIGR03317">
    <property type="entry name" value="ygfZ_signature"/>
    <property type="match status" value="1"/>
</dbReference>
<accession>A0A4D6YAL6</accession>
<dbReference type="InterPro" id="IPR045179">
    <property type="entry name" value="YgfZ/GcvT"/>
</dbReference>
<dbReference type="EMBL" id="CP033004">
    <property type="protein sequence ID" value="QCI23401.1"/>
    <property type="molecule type" value="Genomic_DNA"/>
</dbReference>
<dbReference type="InterPro" id="IPR017703">
    <property type="entry name" value="YgfZ/GCV_T_CS"/>
</dbReference>
<proteinExistence type="predicted"/>
<dbReference type="AlphaFoldDB" id="A0A4D6YAL6"/>
<dbReference type="InterPro" id="IPR029043">
    <property type="entry name" value="GcvT/YgfZ_C"/>
</dbReference>